<evidence type="ECO:0000259" key="1">
    <source>
        <dbReference type="PROSITE" id="PS50887"/>
    </source>
</evidence>
<dbReference type="InterPro" id="IPR029787">
    <property type="entry name" value="Nucleotide_cyclase"/>
</dbReference>
<accession>A0A1I4HFX6</accession>
<protein>
    <submittedName>
        <fullName evidence="3">Diguanylate cyclase (GGDEF) domain-containing protein</fullName>
    </submittedName>
</protein>
<dbReference type="InterPro" id="IPR043128">
    <property type="entry name" value="Rev_trsase/Diguanyl_cyclase"/>
</dbReference>
<proteinExistence type="predicted"/>
<dbReference type="NCBIfam" id="TIGR00254">
    <property type="entry name" value="GGDEF"/>
    <property type="match status" value="1"/>
</dbReference>
<evidence type="ECO:0000259" key="2">
    <source>
        <dbReference type="PROSITE" id="PS51832"/>
    </source>
</evidence>
<dbReference type="Gene3D" id="1.10.3210.10">
    <property type="entry name" value="Hypothetical protein af1432"/>
    <property type="match status" value="1"/>
</dbReference>
<dbReference type="SUPFAM" id="SSF55073">
    <property type="entry name" value="Nucleotide cyclase"/>
    <property type="match status" value="1"/>
</dbReference>
<dbReference type="CDD" id="cd01949">
    <property type="entry name" value="GGDEF"/>
    <property type="match status" value="1"/>
</dbReference>
<dbReference type="EMBL" id="FOTI01000011">
    <property type="protein sequence ID" value="SFL40627.1"/>
    <property type="molecule type" value="Genomic_DNA"/>
</dbReference>
<dbReference type="InterPro" id="IPR037522">
    <property type="entry name" value="HD_GYP_dom"/>
</dbReference>
<gene>
    <name evidence="3" type="ORF">SAMN02983006_01058</name>
</gene>
<dbReference type="PANTHER" id="PTHR45228:SF1">
    <property type="entry name" value="CYCLIC DI-GMP PHOSPHODIESTERASE TM_0186"/>
    <property type="match status" value="1"/>
</dbReference>
<dbReference type="PROSITE" id="PS51832">
    <property type="entry name" value="HD_GYP"/>
    <property type="match status" value="1"/>
</dbReference>
<dbReference type="SUPFAM" id="SSF109604">
    <property type="entry name" value="HD-domain/PDEase-like"/>
    <property type="match status" value="1"/>
</dbReference>
<dbReference type="Gene3D" id="3.30.450.20">
    <property type="entry name" value="PAS domain"/>
    <property type="match status" value="1"/>
</dbReference>
<dbReference type="PANTHER" id="PTHR45228">
    <property type="entry name" value="CYCLIC DI-GMP PHOSPHODIESTERASE TM_0186-RELATED"/>
    <property type="match status" value="1"/>
</dbReference>
<dbReference type="InterPro" id="IPR000160">
    <property type="entry name" value="GGDEF_dom"/>
</dbReference>
<feature type="domain" description="HD-GYP" evidence="2">
    <location>
        <begin position="381"/>
        <end position="565"/>
    </location>
</feature>
<dbReference type="RefSeq" id="WP_177181368.1">
    <property type="nucleotide sequence ID" value="NZ_FOTI01000011.1"/>
</dbReference>
<dbReference type="STRING" id="29563.SAMN02983006_01058"/>
<dbReference type="Proteomes" id="UP000199006">
    <property type="component" value="Unassembled WGS sequence"/>
</dbReference>
<sequence>MNKDQILILVKNIRNQQLLEELLAGQFDLKNLNSIEDYGNIDLIITDFYSYAKSKKLIKNIIKQQQPLLLPLILITRQDKKEKLENNTFTQIRDIVEIPVAKDKLLKKINYLLKLRLYSKQAEKKYDLIVENSPIGICVVKNQQLIYVNSYLNQIFSNKFRKILEVNQKLKQSLLTNQESLFDYELKLDFGNKKVWLIINSELMPYQEESTWIYIIKDITEQKQKEARINYMLYHDELTGLYNRRYLNKYLNELAKNKTFPISFISIDINGLKKINELFGNQSGDQVLIKLTEIIKVLLTEADTLFRVGGDEFLISLPAKKLKQAEELMDEIKTSSFEFKDQQLQFSIGTGAAARVNPAENLELTIERSVDNMYLNKMNDDYSLKSYIVKSMLTTLEAKSFETNEHADRMRKMAISLGKEVNLKRSQLDELSMLAVLHDIGKVAIPESILKKPARLTEEEFKVVKTHPEIGYRIVQSIPKLENVAQGVLAHHEKWNGQGYPQGLKGETIPIIARIITIIDSFDVMINKRSYKEAYSMDYAVAELRRCSGGQFDPLLVNKFLTKVL</sequence>
<dbReference type="Gene3D" id="3.30.70.270">
    <property type="match status" value="1"/>
</dbReference>
<dbReference type="Pfam" id="PF13487">
    <property type="entry name" value="HD_5"/>
    <property type="match status" value="1"/>
</dbReference>
<dbReference type="InterPro" id="IPR003607">
    <property type="entry name" value="HD/PDEase_dom"/>
</dbReference>
<dbReference type="CDD" id="cd00077">
    <property type="entry name" value="HDc"/>
    <property type="match status" value="1"/>
</dbReference>
<dbReference type="SMART" id="SM00471">
    <property type="entry name" value="HDc"/>
    <property type="match status" value="1"/>
</dbReference>
<keyword evidence="4" id="KW-1185">Reference proteome</keyword>
<dbReference type="InterPro" id="IPR052020">
    <property type="entry name" value="Cyclic_di-GMP/3'3'-cGAMP_PDE"/>
</dbReference>
<evidence type="ECO:0000313" key="3">
    <source>
        <dbReference type="EMBL" id="SFL40627.1"/>
    </source>
</evidence>
<name>A0A1I4HFX6_9FIRM</name>
<reference evidence="3 4" key="1">
    <citation type="submission" date="2016-10" db="EMBL/GenBank/DDBJ databases">
        <authorList>
            <person name="de Groot N.N."/>
        </authorList>
    </citation>
    <scope>NUCLEOTIDE SEQUENCE [LARGE SCALE GENOMIC DNA]</scope>
    <source>
        <strain evidence="3 4">ATCC 51327</strain>
    </source>
</reference>
<dbReference type="Pfam" id="PF00990">
    <property type="entry name" value="GGDEF"/>
    <property type="match status" value="1"/>
</dbReference>
<feature type="domain" description="GGDEF" evidence="1">
    <location>
        <begin position="260"/>
        <end position="392"/>
    </location>
</feature>
<organism evidence="3 4">
    <name type="scientific">Halanaerobium salsuginis</name>
    <dbReference type="NCBI Taxonomy" id="29563"/>
    <lineage>
        <taxon>Bacteria</taxon>
        <taxon>Bacillati</taxon>
        <taxon>Bacillota</taxon>
        <taxon>Clostridia</taxon>
        <taxon>Halanaerobiales</taxon>
        <taxon>Halanaerobiaceae</taxon>
        <taxon>Halanaerobium</taxon>
    </lineage>
</organism>
<dbReference type="SMART" id="SM00267">
    <property type="entry name" value="GGDEF"/>
    <property type="match status" value="1"/>
</dbReference>
<dbReference type="PROSITE" id="PS50887">
    <property type="entry name" value="GGDEF"/>
    <property type="match status" value="1"/>
</dbReference>
<evidence type="ECO:0000313" key="4">
    <source>
        <dbReference type="Proteomes" id="UP000199006"/>
    </source>
</evidence>
<dbReference type="AlphaFoldDB" id="A0A1I4HFX6"/>